<feature type="compositionally biased region" description="Basic and acidic residues" evidence="1">
    <location>
        <begin position="188"/>
        <end position="199"/>
    </location>
</feature>
<keyword evidence="2" id="KW-0812">Transmembrane</keyword>
<accession>A0A7N0ZVD9</accession>
<reference evidence="3" key="1">
    <citation type="submission" date="2021-01" db="UniProtKB">
        <authorList>
            <consortium name="EnsemblPlants"/>
        </authorList>
    </citation>
    <scope>IDENTIFICATION</scope>
</reference>
<evidence type="ECO:0000256" key="2">
    <source>
        <dbReference type="SAM" id="Phobius"/>
    </source>
</evidence>
<dbReference type="Gramene" id="Kaladp0040s0262.1.v1.1">
    <property type="protein sequence ID" value="Kaladp0040s0262.1.v1.1.CDS.1"/>
    <property type="gene ID" value="Kaladp0040s0262.v1.1"/>
</dbReference>
<feature type="region of interest" description="Disordered" evidence="1">
    <location>
        <begin position="174"/>
        <end position="252"/>
    </location>
</feature>
<protein>
    <submittedName>
        <fullName evidence="3">Uncharacterized protein</fullName>
    </submittedName>
</protein>
<dbReference type="Proteomes" id="UP000594263">
    <property type="component" value="Unplaced"/>
</dbReference>
<evidence type="ECO:0000313" key="4">
    <source>
        <dbReference type="Proteomes" id="UP000594263"/>
    </source>
</evidence>
<feature type="transmembrane region" description="Helical" evidence="2">
    <location>
        <begin position="72"/>
        <end position="88"/>
    </location>
</feature>
<proteinExistence type="predicted"/>
<sequence>MCIKSLTIHCLHALQEPPRFPQLPSTAFISQAPSQRSLHTPSSPHPRHKPAICMRSAQRGSNLLKSAVMGRFWTWVLLILVVAVHAHVQKLALPQMVSASTPPIRRPSPLAGTGTPFPLPVIFQACETFMLRFEYEHACVWRMQAPEQPSHPRPGNSRYSKLTPPEHILAKNLKHSLNSDQQQTTTQDDPRLSLEDYKPVDPSPDSGTSKVKSSPIEHGELLNPYITPKPPSSDIDHEQPSPAPSLTKTLKN</sequence>
<evidence type="ECO:0000256" key="1">
    <source>
        <dbReference type="SAM" id="MobiDB-lite"/>
    </source>
</evidence>
<name>A0A7N0ZVD9_KALFE</name>
<keyword evidence="4" id="KW-1185">Reference proteome</keyword>
<keyword evidence="2" id="KW-1133">Transmembrane helix</keyword>
<organism evidence="3 4">
    <name type="scientific">Kalanchoe fedtschenkoi</name>
    <name type="common">Lavender scallops</name>
    <name type="synonym">South American air plant</name>
    <dbReference type="NCBI Taxonomy" id="63787"/>
    <lineage>
        <taxon>Eukaryota</taxon>
        <taxon>Viridiplantae</taxon>
        <taxon>Streptophyta</taxon>
        <taxon>Embryophyta</taxon>
        <taxon>Tracheophyta</taxon>
        <taxon>Spermatophyta</taxon>
        <taxon>Magnoliopsida</taxon>
        <taxon>eudicotyledons</taxon>
        <taxon>Gunneridae</taxon>
        <taxon>Pentapetalae</taxon>
        <taxon>Saxifragales</taxon>
        <taxon>Crassulaceae</taxon>
        <taxon>Kalanchoe</taxon>
    </lineage>
</organism>
<keyword evidence="2" id="KW-0472">Membrane</keyword>
<evidence type="ECO:0000313" key="3">
    <source>
        <dbReference type="EnsemblPlants" id="Kaladp0040s0262.1.v1.1.CDS.1"/>
    </source>
</evidence>
<dbReference type="AlphaFoldDB" id="A0A7N0ZVD9"/>
<dbReference type="EnsemblPlants" id="Kaladp0040s0262.1.v1.1">
    <property type="protein sequence ID" value="Kaladp0040s0262.1.v1.1.CDS.1"/>
    <property type="gene ID" value="Kaladp0040s0262.v1.1"/>
</dbReference>